<keyword evidence="6 9" id="KW-0378">Hydrolase</keyword>
<evidence type="ECO:0000256" key="4">
    <source>
        <dbReference type="ARBA" id="ARBA00022525"/>
    </source>
</evidence>
<dbReference type="InterPro" id="IPR022398">
    <property type="entry name" value="Peptidase_S8_His-AS"/>
</dbReference>
<sequence length="284" mass="31226">MKNRIVIQILMFFLSLFLLFILVGCMQNEDIKSDTVPWGQEFVGYDTRVAENKVKIAVVDSGIDSNHPDLTGKVKQSYNALTQSNIIKDEIGHGTSVAGIITANYDGKGIVGVSQNVELIDVKVLDETGKSQIDNVIAGLEWVLEQNPDVINISFGFDKDFAPLRDIINRISEKDITILAAAGNNIGRQIQYPAEYDNVISVGSLNEKKKEDILNPTGDIDILAPGINIYTTALNEDYHTVRGSSFATAYISGILANAITNSGVSKHDSLKNKINYLQDTLEYR</sequence>
<evidence type="ECO:0000256" key="2">
    <source>
        <dbReference type="ARBA" id="ARBA00004613"/>
    </source>
</evidence>
<evidence type="ECO:0000313" key="12">
    <source>
        <dbReference type="Proteomes" id="UP000216475"/>
    </source>
</evidence>
<organism evidence="11 12">
    <name type="scientific">Terribacillus saccharophilus</name>
    <dbReference type="NCBI Taxonomy" id="361277"/>
    <lineage>
        <taxon>Bacteria</taxon>
        <taxon>Bacillati</taxon>
        <taxon>Bacillota</taxon>
        <taxon>Bacilli</taxon>
        <taxon>Bacillales</taxon>
        <taxon>Bacillaceae</taxon>
        <taxon>Terribacillus</taxon>
    </lineage>
</organism>
<comment type="similarity">
    <text evidence="3 9">Belongs to the peptidase S8 family.</text>
</comment>
<dbReference type="SUPFAM" id="SSF52743">
    <property type="entry name" value="Subtilisin-like"/>
    <property type="match status" value="1"/>
</dbReference>
<protein>
    <recommendedName>
        <fullName evidence="10">Peptidase S8/S53 domain-containing protein</fullName>
    </recommendedName>
</protein>
<proteinExistence type="inferred from homology"/>
<gene>
    <name evidence="11" type="ORF">CHI12_16765</name>
</gene>
<feature type="active site" description="Charge relay system" evidence="9">
    <location>
        <position position="60"/>
    </location>
</feature>
<dbReference type="EMBL" id="NPBH01000081">
    <property type="protein sequence ID" value="PAE06372.1"/>
    <property type="molecule type" value="Genomic_DNA"/>
</dbReference>
<evidence type="ECO:0000256" key="7">
    <source>
        <dbReference type="ARBA" id="ARBA00022825"/>
    </source>
</evidence>
<evidence type="ECO:0000259" key="10">
    <source>
        <dbReference type="Pfam" id="PF00082"/>
    </source>
</evidence>
<dbReference type="InterPro" id="IPR050131">
    <property type="entry name" value="Peptidase_S8_subtilisin-like"/>
</dbReference>
<dbReference type="Gene3D" id="3.40.50.200">
    <property type="entry name" value="Peptidase S8/S53 domain"/>
    <property type="match status" value="1"/>
</dbReference>
<reference evidence="11 12" key="1">
    <citation type="submission" date="2017-07" db="EMBL/GenBank/DDBJ databases">
        <title>Isolation and whole genome analysis of endospore-forming bacteria from heroin.</title>
        <authorList>
            <person name="Kalinowski J."/>
            <person name="Ahrens B."/>
            <person name="Al-Dilaimi A."/>
            <person name="Winkler A."/>
            <person name="Wibberg D."/>
            <person name="Schleenbecker U."/>
            <person name="Ruckert C."/>
            <person name="Wolfel R."/>
            <person name="Grass G."/>
        </authorList>
    </citation>
    <scope>NUCLEOTIDE SEQUENCE [LARGE SCALE GENOMIC DNA]</scope>
    <source>
        <strain evidence="11 12">7509</strain>
    </source>
</reference>
<feature type="active site" description="Charge relay system" evidence="9">
    <location>
        <position position="93"/>
    </location>
</feature>
<evidence type="ECO:0000256" key="5">
    <source>
        <dbReference type="ARBA" id="ARBA00022670"/>
    </source>
</evidence>
<evidence type="ECO:0000256" key="9">
    <source>
        <dbReference type="PROSITE-ProRule" id="PRU01240"/>
    </source>
</evidence>
<keyword evidence="7 9" id="KW-0720">Serine protease</keyword>
<dbReference type="GO" id="GO:0004252">
    <property type="term" value="F:serine-type endopeptidase activity"/>
    <property type="evidence" value="ECO:0007669"/>
    <property type="project" value="UniProtKB-UniRule"/>
</dbReference>
<name>A0A268H912_9BACI</name>
<keyword evidence="4" id="KW-0964">Secreted</keyword>
<dbReference type="PANTHER" id="PTHR43806">
    <property type="entry name" value="PEPTIDASE S8"/>
    <property type="match status" value="1"/>
</dbReference>
<dbReference type="InterPro" id="IPR015500">
    <property type="entry name" value="Peptidase_S8_subtilisin-rel"/>
</dbReference>
<dbReference type="Proteomes" id="UP000216475">
    <property type="component" value="Unassembled WGS sequence"/>
</dbReference>
<dbReference type="PRINTS" id="PR00723">
    <property type="entry name" value="SUBTILISIN"/>
</dbReference>
<evidence type="ECO:0000313" key="11">
    <source>
        <dbReference type="EMBL" id="PAE06372.1"/>
    </source>
</evidence>
<dbReference type="PANTHER" id="PTHR43806:SF11">
    <property type="entry name" value="CEREVISIN-RELATED"/>
    <property type="match status" value="1"/>
</dbReference>
<dbReference type="PROSITE" id="PS51892">
    <property type="entry name" value="SUBTILASE"/>
    <property type="match status" value="1"/>
</dbReference>
<dbReference type="Pfam" id="PF00082">
    <property type="entry name" value="Peptidase_S8"/>
    <property type="match status" value="1"/>
</dbReference>
<evidence type="ECO:0000256" key="3">
    <source>
        <dbReference type="ARBA" id="ARBA00011073"/>
    </source>
</evidence>
<dbReference type="GO" id="GO:0006508">
    <property type="term" value="P:proteolysis"/>
    <property type="evidence" value="ECO:0007669"/>
    <property type="project" value="UniProtKB-KW"/>
</dbReference>
<accession>A0A268H912</accession>
<dbReference type="InterPro" id="IPR023827">
    <property type="entry name" value="Peptidase_S8_Asp-AS"/>
</dbReference>
<dbReference type="RefSeq" id="WP_095272803.1">
    <property type="nucleotide sequence ID" value="NZ_NPBH01000081.1"/>
</dbReference>
<comment type="caution">
    <text evidence="11">The sequence shown here is derived from an EMBL/GenBank/DDBJ whole genome shotgun (WGS) entry which is preliminary data.</text>
</comment>
<dbReference type="InterPro" id="IPR036852">
    <property type="entry name" value="Peptidase_S8/S53_dom_sf"/>
</dbReference>
<dbReference type="PROSITE" id="PS00137">
    <property type="entry name" value="SUBTILASE_HIS"/>
    <property type="match status" value="1"/>
</dbReference>
<dbReference type="PROSITE" id="PS51257">
    <property type="entry name" value="PROKAR_LIPOPROTEIN"/>
    <property type="match status" value="1"/>
</dbReference>
<keyword evidence="8" id="KW-0106">Calcium</keyword>
<feature type="domain" description="Peptidase S8/S53" evidence="10">
    <location>
        <begin position="52"/>
        <end position="260"/>
    </location>
</feature>
<evidence type="ECO:0000256" key="8">
    <source>
        <dbReference type="ARBA" id="ARBA00022837"/>
    </source>
</evidence>
<dbReference type="InterPro" id="IPR000209">
    <property type="entry name" value="Peptidase_S8/S53_dom"/>
</dbReference>
<comment type="subcellular location">
    <subcellularLocation>
        <location evidence="2">Secreted</location>
    </subcellularLocation>
</comment>
<comment type="cofactor">
    <cofactor evidence="1">
        <name>Ca(2+)</name>
        <dbReference type="ChEBI" id="CHEBI:29108"/>
    </cofactor>
</comment>
<feature type="active site" description="Charge relay system" evidence="9">
    <location>
        <position position="245"/>
    </location>
</feature>
<dbReference type="GO" id="GO:0005576">
    <property type="term" value="C:extracellular region"/>
    <property type="evidence" value="ECO:0007669"/>
    <property type="project" value="UniProtKB-SubCell"/>
</dbReference>
<dbReference type="PROSITE" id="PS00136">
    <property type="entry name" value="SUBTILASE_ASP"/>
    <property type="match status" value="1"/>
</dbReference>
<evidence type="ECO:0000256" key="1">
    <source>
        <dbReference type="ARBA" id="ARBA00001913"/>
    </source>
</evidence>
<evidence type="ECO:0000256" key="6">
    <source>
        <dbReference type="ARBA" id="ARBA00022801"/>
    </source>
</evidence>
<dbReference type="AlphaFoldDB" id="A0A268H912"/>
<keyword evidence="5 9" id="KW-0645">Protease</keyword>